<organism evidence="1 2">
    <name type="scientific">Pseudomonas fluorescens</name>
    <dbReference type="NCBI Taxonomy" id="294"/>
    <lineage>
        <taxon>Bacteria</taxon>
        <taxon>Pseudomonadati</taxon>
        <taxon>Pseudomonadota</taxon>
        <taxon>Gammaproteobacteria</taxon>
        <taxon>Pseudomonadales</taxon>
        <taxon>Pseudomonadaceae</taxon>
        <taxon>Pseudomonas</taxon>
    </lineage>
</organism>
<evidence type="ECO:0000313" key="1">
    <source>
        <dbReference type="EMBL" id="OPA86065.1"/>
    </source>
</evidence>
<comment type="caution">
    <text evidence="1">The sequence shown here is derived from an EMBL/GenBank/DDBJ whole genome shotgun (WGS) entry which is preliminary data.</text>
</comment>
<sequence>MKIEQIAECFFKYANEQGNPYDEFPLGTEVDEFGGPYIEISDSGKLAIVAKDRGEACMRKETLSPEALAKWIYEIFNKE</sequence>
<name>A0A1T2Y1Y5_PSEFL</name>
<protein>
    <submittedName>
        <fullName evidence="1">Uncharacterized protein</fullName>
    </submittedName>
</protein>
<proteinExistence type="predicted"/>
<dbReference type="Proteomes" id="UP000190965">
    <property type="component" value="Unassembled WGS sequence"/>
</dbReference>
<gene>
    <name evidence="1" type="ORF">BFW87_25235</name>
</gene>
<dbReference type="AlphaFoldDB" id="A0A1T2Y1Y5"/>
<dbReference type="EMBL" id="MSDF01000052">
    <property type="protein sequence ID" value="OPA86065.1"/>
    <property type="molecule type" value="Genomic_DNA"/>
</dbReference>
<accession>A0A1T2Y1Y5</accession>
<dbReference type="RefSeq" id="WP_078742432.1">
    <property type="nucleotide sequence ID" value="NZ_MSDF01000052.1"/>
</dbReference>
<reference evidence="1 2" key="1">
    <citation type="submission" date="2016-12" db="EMBL/GenBank/DDBJ databases">
        <title>Draft genome sequences of seven strains of Pseudomonas fluorescens that produce 4-formylaminooxyvinylglycine.</title>
        <authorList>
            <person name="Okrent R.A."/>
            <person name="Manning V.A."/>
            <person name="Trippe K.M."/>
        </authorList>
    </citation>
    <scope>NUCLEOTIDE SEQUENCE [LARGE SCALE GENOMIC DNA]</scope>
    <source>
        <strain evidence="1 2">P5A</strain>
    </source>
</reference>
<evidence type="ECO:0000313" key="2">
    <source>
        <dbReference type="Proteomes" id="UP000190965"/>
    </source>
</evidence>
<dbReference type="OrthoDB" id="6960039at2"/>